<reference evidence="1" key="1">
    <citation type="journal article" date="2021" name="Sci. Rep.">
        <title>Diploid genomic architecture of Nitzschia inconspicua, an elite biomass production diatom.</title>
        <authorList>
            <person name="Oliver A."/>
            <person name="Podell S."/>
            <person name="Pinowska A."/>
            <person name="Traller J.C."/>
            <person name="Smith S.R."/>
            <person name="McClure R."/>
            <person name="Beliaev A."/>
            <person name="Bohutskyi P."/>
            <person name="Hill E.A."/>
            <person name="Rabines A."/>
            <person name="Zheng H."/>
            <person name="Allen L.Z."/>
            <person name="Kuo A."/>
            <person name="Grigoriev I.V."/>
            <person name="Allen A.E."/>
            <person name="Hazlebeck D."/>
            <person name="Allen E.E."/>
        </authorList>
    </citation>
    <scope>NUCLEOTIDE SEQUENCE</scope>
    <source>
        <strain evidence="1">Hildebrandi</strain>
    </source>
</reference>
<reference evidence="1" key="2">
    <citation type="submission" date="2021-04" db="EMBL/GenBank/DDBJ databases">
        <authorList>
            <person name="Podell S."/>
        </authorList>
    </citation>
    <scope>NUCLEOTIDE SEQUENCE</scope>
    <source>
        <strain evidence="1">Hildebrandi</strain>
    </source>
</reference>
<evidence type="ECO:0000313" key="1">
    <source>
        <dbReference type="EMBL" id="KAG7349130.1"/>
    </source>
</evidence>
<dbReference type="Proteomes" id="UP000693970">
    <property type="component" value="Unassembled WGS sequence"/>
</dbReference>
<comment type="caution">
    <text evidence="1">The sequence shown here is derived from an EMBL/GenBank/DDBJ whole genome shotgun (WGS) entry which is preliminary data.</text>
</comment>
<evidence type="ECO:0000313" key="2">
    <source>
        <dbReference type="Proteomes" id="UP000693970"/>
    </source>
</evidence>
<dbReference type="PANTHER" id="PTHR11439:SF467">
    <property type="entry name" value="INTEGRASE CATALYTIC DOMAIN-CONTAINING PROTEIN"/>
    <property type="match status" value="1"/>
</dbReference>
<keyword evidence="2" id="KW-1185">Reference proteome</keyword>
<name>A0A9K3KSM2_9STRA</name>
<dbReference type="OrthoDB" id="430476at2759"/>
<proteinExistence type="predicted"/>
<accession>A0A9K3KSM2</accession>
<gene>
    <name evidence="1" type="ORF">IV203_011727</name>
</gene>
<evidence type="ECO:0008006" key="3">
    <source>
        <dbReference type="Google" id="ProtNLM"/>
    </source>
</evidence>
<organism evidence="1 2">
    <name type="scientific">Nitzschia inconspicua</name>
    <dbReference type="NCBI Taxonomy" id="303405"/>
    <lineage>
        <taxon>Eukaryota</taxon>
        <taxon>Sar</taxon>
        <taxon>Stramenopiles</taxon>
        <taxon>Ochrophyta</taxon>
        <taxon>Bacillariophyta</taxon>
        <taxon>Bacillariophyceae</taxon>
        <taxon>Bacillariophycidae</taxon>
        <taxon>Bacillariales</taxon>
        <taxon>Bacillariaceae</taxon>
        <taxon>Nitzschia</taxon>
    </lineage>
</organism>
<dbReference type="AlphaFoldDB" id="A0A9K3KSM2"/>
<dbReference type="PANTHER" id="PTHR11439">
    <property type="entry name" value="GAG-POL-RELATED RETROTRANSPOSON"/>
    <property type="match status" value="1"/>
</dbReference>
<sequence>MANIISFALIQEQYNVTYDPVRNVVLIDTGDKILDFKKSPEGLYYYKPEIIKKTTLLQSVEENKSFLGMKLIYNSDGSLTIDMSDYIQSMIDTFPSKELEGNSVSSPWNDNLFKVTKGSNKLEKKKAEQFHTTTAQGLFACKRARPDINPVIAFLTTRVKEPTQEDWMKLVCMMKYLLKTKLDSLTLKLSNDMIIKKWYVDAAFAVHPDMKSQTGFTAILGQGAPICTSRKQILNTRSSTEAELVGADDAAGPMLWTMRFMHSQGYKIKTVLYQDNKAAILMETNGRASAGKRSRHIDIRYFFIYDMN</sequence>
<protein>
    <recommendedName>
        <fullName evidence="3">Polyprotein</fullName>
    </recommendedName>
</protein>
<dbReference type="CDD" id="cd09272">
    <property type="entry name" value="RNase_HI_RT_Ty1"/>
    <property type="match status" value="1"/>
</dbReference>
<dbReference type="EMBL" id="JAGRRH010000019">
    <property type="protein sequence ID" value="KAG7349130.1"/>
    <property type="molecule type" value="Genomic_DNA"/>
</dbReference>